<keyword evidence="3" id="KW-1185">Reference proteome</keyword>
<gene>
    <name evidence="2" type="ORF">RFULGI_LOCUS1812</name>
</gene>
<accession>A0A9N8ZDW5</accession>
<dbReference type="EMBL" id="CAJVPZ010001222">
    <property type="protein sequence ID" value="CAG8487088.1"/>
    <property type="molecule type" value="Genomic_DNA"/>
</dbReference>
<feature type="non-terminal residue" evidence="2">
    <location>
        <position position="84"/>
    </location>
</feature>
<proteinExistence type="predicted"/>
<protein>
    <submittedName>
        <fullName evidence="2">17152_t:CDS:1</fullName>
    </submittedName>
</protein>
<dbReference type="Proteomes" id="UP000789396">
    <property type="component" value="Unassembled WGS sequence"/>
</dbReference>
<comment type="caution">
    <text evidence="2">The sequence shown here is derived from an EMBL/GenBank/DDBJ whole genome shotgun (WGS) entry which is preliminary data.</text>
</comment>
<evidence type="ECO:0000256" key="1">
    <source>
        <dbReference type="SAM" id="MobiDB-lite"/>
    </source>
</evidence>
<feature type="region of interest" description="Disordered" evidence="1">
    <location>
        <begin position="63"/>
        <end position="84"/>
    </location>
</feature>
<reference evidence="2" key="1">
    <citation type="submission" date="2021-06" db="EMBL/GenBank/DDBJ databases">
        <authorList>
            <person name="Kallberg Y."/>
            <person name="Tangrot J."/>
            <person name="Rosling A."/>
        </authorList>
    </citation>
    <scope>NUCLEOTIDE SEQUENCE</scope>
    <source>
        <strain evidence="2">IN212</strain>
    </source>
</reference>
<dbReference type="OrthoDB" id="506498at2759"/>
<dbReference type="AlphaFoldDB" id="A0A9N8ZDW5"/>
<evidence type="ECO:0000313" key="2">
    <source>
        <dbReference type="EMBL" id="CAG8487088.1"/>
    </source>
</evidence>
<sequence length="84" mass="10023">MTEINTIKTSKDNKTLWYEPFLDRGLIPDFIMRLGVRSLLQVRLREIDLGDVQENKHRKKAYIDQLKERPIAEHTSKANEQHYE</sequence>
<evidence type="ECO:0000313" key="3">
    <source>
        <dbReference type="Proteomes" id="UP000789396"/>
    </source>
</evidence>
<organism evidence="2 3">
    <name type="scientific">Racocetra fulgida</name>
    <dbReference type="NCBI Taxonomy" id="60492"/>
    <lineage>
        <taxon>Eukaryota</taxon>
        <taxon>Fungi</taxon>
        <taxon>Fungi incertae sedis</taxon>
        <taxon>Mucoromycota</taxon>
        <taxon>Glomeromycotina</taxon>
        <taxon>Glomeromycetes</taxon>
        <taxon>Diversisporales</taxon>
        <taxon>Gigasporaceae</taxon>
        <taxon>Racocetra</taxon>
    </lineage>
</organism>
<name>A0A9N8ZDW5_9GLOM</name>